<dbReference type="PANTHER" id="PTHR33116:SF78">
    <property type="entry name" value="OS12G0587133 PROTEIN"/>
    <property type="match status" value="1"/>
</dbReference>
<protein>
    <recommendedName>
        <fullName evidence="1">Endonuclease/exonuclease/phosphatase domain-containing protein</fullName>
    </recommendedName>
</protein>
<evidence type="ECO:0000259" key="1">
    <source>
        <dbReference type="Pfam" id="PF03372"/>
    </source>
</evidence>
<feature type="domain" description="Endonuclease/exonuclease/phosphatase" evidence="1">
    <location>
        <begin position="393"/>
        <end position="613"/>
    </location>
</feature>
<dbReference type="SUPFAM" id="SSF56219">
    <property type="entry name" value="DNase I-like"/>
    <property type="match status" value="1"/>
</dbReference>
<dbReference type="InterPro" id="IPR036691">
    <property type="entry name" value="Endo/exonu/phosph_ase_sf"/>
</dbReference>
<sequence length="1323" mass="150557">MSKLRNPHFNTQGLLQFFKDGYRSIEVSGMKNDKGTFIEISEFHSGSQQGGIRAPEGRCSAGWAFFEKELRRFFLNEKPSPMGSSTVGRQRLDGDHVNLGRKRDLEKGIDNGYGSMGEGINRPKSWAQLLADAPRPTRRCDFVWKPSHKTMRITLNEGNIRLAKWASLNGPKQARNDETQAHMHQVCEVAPQAGKGTWVPKQNHTLLGLVDQLESHTKPSPSLVDQNAVASSSKVDFISSTRQTALSDDDSAMDGFSGSKEDGLVAMEAVRDLVVRTSVSDMLRVECVMIYEALTPVMTGDAMMYEEVSIEVSPPLVLDGVRGSSSPPLPLAWSTRPARREPKVLSSANLWPKSLQWVFLSSWINTQGMFLPWKRRCLCGLRKNIGILLRIVSSNVKGLNNPRKRKVLRNLLHDWKGDVVCLQESKLDVVDQRLIRSLWGNVYAGWEALPAVNTAGGIILMWDKRVLEMIDAHIGEYSVSCQWRSLDDGFVWTGSGVYGPNLDTLRSSFWDELLRLRNHWSSPWCLFGEFNVVRYLREQLGCTSFTLAITDFSEFIDMANLIDLPLLGGPFTWSSGSDSPSMSWIDRVLVSTDWEDHFPDVSQKLLPRPISDHSPLLVESDDMARDRSAFKFENIWLKVDGFLEKIQGWWSSYSFSGPPSLVLARKLKALKEDLKIGDVGLKKKGVMDDILRFDEKKFQGVLSDEERVQRDQLRAEWDHLAHLDEISWRQKSRVLWLREGDNNTKFFHKMANSNKRRNWVQVIVDGASYDVEADIREQMVLFYTNLYQEGKGWRPDVDGLPFASIGEEDCRLLERNFDKEEVCGVLRDLQGDKTPTPDGFTMAFFQHCWQVLQDDIMDFFEEVYELRGVLDGLVLESQNVFVGNRQMVDFVLTANECLDSRLKSGVPKWALVRSGKAGFELVFLQSVSRSWLMGPLQMLKQAKGYGFIRGFKVNGSRTEDVCISHLLYADDTMLMCDADPEQLMYIQLVLSCFEAATGLKVNLSKSEIVPIGNVGNLTVLVDILCCRIGQLPMNYLGMPLGSSFKTLSIWNPIIKMMERRLAGWQRLYLSKGGRLTLLKSTLSSLPTYYLSLFTIPVSVAKRLEKLQWTFLWGGSGEDPKHSLVRWDTVCSPIDKGGLSIHLRVVASRHGVVHGGWGTRPVQGSYGCGLWKGIMMGWDQFHNHLRFKVGRGDRVRLWHDRWCGDMALKDTFPTLFECASHQDAFLNEVMVRQNGRVVWNVSFTRNFNDWEMDSVLEFLTLIESKAPLREVEDGSWWHLRQNGRFDIHSFYDSLRDSPPVVFPWKSIWRTKAPRRVRCLNGNLE</sequence>
<organism evidence="2">
    <name type="scientific">Fagus sylvatica</name>
    <name type="common">Beechnut</name>
    <dbReference type="NCBI Taxonomy" id="28930"/>
    <lineage>
        <taxon>Eukaryota</taxon>
        <taxon>Viridiplantae</taxon>
        <taxon>Streptophyta</taxon>
        <taxon>Embryophyta</taxon>
        <taxon>Tracheophyta</taxon>
        <taxon>Spermatophyta</taxon>
        <taxon>Magnoliopsida</taxon>
        <taxon>eudicotyledons</taxon>
        <taxon>Gunneridae</taxon>
        <taxon>Pentapetalae</taxon>
        <taxon>rosids</taxon>
        <taxon>fabids</taxon>
        <taxon>Fagales</taxon>
        <taxon>Fagaceae</taxon>
        <taxon>Fagus</taxon>
    </lineage>
</organism>
<evidence type="ECO:0000313" key="2">
    <source>
        <dbReference type="EMBL" id="SPC77645.1"/>
    </source>
</evidence>
<dbReference type="GO" id="GO:0003824">
    <property type="term" value="F:catalytic activity"/>
    <property type="evidence" value="ECO:0007669"/>
    <property type="project" value="InterPro"/>
</dbReference>
<dbReference type="EMBL" id="OIVN01000285">
    <property type="protein sequence ID" value="SPC77645.1"/>
    <property type="molecule type" value="Genomic_DNA"/>
</dbReference>
<dbReference type="PANTHER" id="PTHR33116">
    <property type="entry name" value="REVERSE TRANSCRIPTASE ZINC-BINDING DOMAIN-CONTAINING PROTEIN-RELATED-RELATED"/>
    <property type="match status" value="1"/>
</dbReference>
<dbReference type="Pfam" id="PF03372">
    <property type="entry name" value="Exo_endo_phos"/>
    <property type="match status" value="1"/>
</dbReference>
<reference evidence="2" key="1">
    <citation type="submission" date="2018-02" db="EMBL/GenBank/DDBJ databases">
        <authorList>
            <person name="Cohen D.B."/>
            <person name="Kent A.D."/>
        </authorList>
    </citation>
    <scope>NUCLEOTIDE SEQUENCE</scope>
</reference>
<dbReference type="InterPro" id="IPR005135">
    <property type="entry name" value="Endo/exonuclease/phosphatase"/>
</dbReference>
<dbReference type="Gene3D" id="3.60.10.10">
    <property type="entry name" value="Endonuclease/exonuclease/phosphatase"/>
    <property type="match status" value="1"/>
</dbReference>
<gene>
    <name evidence="2" type="ORF">FSB_LOCUS5527</name>
</gene>
<proteinExistence type="predicted"/>
<accession>A0A2N9ES23</accession>
<name>A0A2N9ES23_FAGSY</name>